<reference evidence="2" key="1">
    <citation type="journal article" date="2022" name="Front. Microbiol.">
        <title>Feed Insects as a Reservoir of Granadaene-Producing Lactococci.</title>
        <authorList>
            <person name="Neuzil-Bunesova V."/>
            <person name="Ramirez Garcia A."/>
            <person name="Modrackova N."/>
            <person name="Makovska M."/>
            <person name="Sabolova M."/>
            <person name="Sproer C."/>
            <person name="Bunk B."/>
            <person name="Blom J."/>
            <person name="Schwab C."/>
        </authorList>
    </citation>
    <scope>NUCLEOTIDE SEQUENCE</scope>
    <source>
        <strain evidence="2">I4/6O</strain>
    </source>
</reference>
<dbReference type="AlphaFoldDB" id="A0A9Q8Y178"/>
<gene>
    <name evidence="2" type="ORF">LMK00_08815</name>
</gene>
<evidence type="ECO:0000256" key="1">
    <source>
        <dbReference type="SAM" id="MobiDB-lite"/>
    </source>
</evidence>
<dbReference type="KEGG" id="lfo:LMK00_08815"/>
<feature type="region of interest" description="Disordered" evidence="1">
    <location>
        <begin position="18"/>
        <end position="40"/>
    </location>
</feature>
<proteinExistence type="predicted"/>
<accession>A0A9Q8Y178</accession>
<organism evidence="2 3">
    <name type="scientific">Lactococcus formosensis</name>
    <dbReference type="NCBI Taxonomy" id="1281486"/>
    <lineage>
        <taxon>Bacteria</taxon>
        <taxon>Bacillati</taxon>
        <taxon>Bacillota</taxon>
        <taxon>Bacilli</taxon>
        <taxon>Lactobacillales</taxon>
        <taxon>Streptococcaceae</taxon>
        <taxon>Lactococcus</taxon>
    </lineage>
</organism>
<evidence type="ECO:0000313" key="2">
    <source>
        <dbReference type="EMBL" id="USJ19926.1"/>
    </source>
</evidence>
<sequence>MSNKFAARAQKLEKRKKYTLDLLPPQSEQGKKKKTRSSLKSVKINANTEQILDILKMATSKTYVDLMDEALTNYLEVVALENVKVKAMQALINDHQAVDERQTSIEEFME</sequence>
<dbReference type="Proteomes" id="UP001056730">
    <property type="component" value="Chromosome"/>
</dbReference>
<evidence type="ECO:0000313" key="3">
    <source>
        <dbReference type="Proteomes" id="UP001056730"/>
    </source>
</evidence>
<dbReference type="EMBL" id="CP086395">
    <property type="protein sequence ID" value="USJ19926.1"/>
    <property type="molecule type" value="Genomic_DNA"/>
</dbReference>
<name>A0A9Q8Y178_9LACT</name>
<dbReference type="RefSeq" id="WP_252175322.1">
    <property type="nucleotide sequence ID" value="NZ_CP086395.1"/>
</dbReference>
<protein>
    <submittedName>
        <fullName evidence="2">Uncharacterized protein</fullName>
    </submittedName>
</protein>